<proteinExistence type="predicted"/>
<reference evidence="1" key="1">
    <citation type="submission" date="2023-06" db="EMBL/GenBank/DDBJ databases">
        <authorList>
            <person name="Kurt Z."/>
        </authorList>
    </citation>
    <scope>NUCLEOTIDE SEQUENCE</scope>
</reference>
<keyword evidence="5" id="KW-1185">Reference proteome</keyword>
<evidence type="ECO:0000313" key="5">
    <source>
        <dbReference type="Proteomes" id="UP001642409"/>
    </source>
</evidence>
<dbReference type="Proteomes" id="UP001642409">
    <property type="component" value="Unassembled WGS sequence"/>
</dbReference>
<dbReference type="EMBL" id="CATOUU010000139">
    <property type="protein sequence ID" value="CAI9917793.1"/>
    <property type="molecule type" value="Genomic_DNA"/>
</dbReference>
<reference evidence="3 5" key="2">
    <citation type="submission" date="2024-07" db="EMBL/GenBank/DDBJ databases">
        <authorList>
            <person name="Akdeniz Z."/>
        </authorList>
    </citation>
    <scope>NUCLEOTIDE SEQUENCE [LARGE SCALE GENOMIC DNA]</scope>
</reference>
<evidence type="ECO:0000313" key="3">
    <source>
        <dbReference type="EMBL" id="CAL6101829.1"/>
    </source>
</evidence>
<dbReference type="EMBL" id="CAXDID020000548">
    <property type="protein sequence ID" value="CAL6101829.1"/>
    <property type="molecule type" value="Genomic_DNA"/>
</dbReference>
<protein>
    <submittedName>
        <fullName evidence="3">Hypothetical_protein</fullName>
    </submittedName>
</protein>
<evidence type="ECO:0000313" key="1">
    <source>
        <dbReference type="EMBL" id="CAI9917793.1"/>
    </source>
</evidence>
<sequence>MSLSPSPLEKSKTVFVPVIFSPDQKFPAQLAQDLIAAGDSVSSQRVFVPFIQHEQEFESYLVKLQKREFVTSESYSVLNISQPVSSRKLLQQIITELRSDFESVVLILQLPVVCKYAESQFGQIKCVRQIGEHLQNVKPLEGVENVEKLKELMTKAMGGMEKMFEGVGDVGVVLAFA</sequence>
<name>A0AA86NEP8_9EUKA</name>
<organism evidence="1">
    <name type="scientific">Hexamita inflata</name>
    <dbReference type="NCBI Taxonomy" id="28002"/>
    <lineage>
        <taxon>Eukaryota</taxon>
        <taxon>Metamonada</taxon>
        <taxon>Diplomonadida</taxon>
        <taxon>Hexamitidae</taxon>
        <taxon>Hexamitinae</taxon>
        <taxon>Hexamita</taxon>
    </lineage>
</organism>
<gene>
    <name evidence="1" type="ORF">HINF_LOCUS5438</name>
    <name evidence="2" type="ORF">HINF_LOCUS6277</name>
    <name evidence="3" type="ORF">HINF_LOCUS71378</name>
    <name evidence="4" type="ORF">HINF_LOCUS73765</name>
</gene>
<dbReference type="AlphaFoldDB" id="A0AA86NEP8"/>
<dbReference type="EMBL" id="CATOUU010000162">
    <property type="protein sequence ID" value="CAI9918632.1"/>
    <property type="molecule type" value="Genomic_DNA"/>
</dbReference>
<comment type="caution">
    <text evidence="1">The sequence shown here is derived from an EMBL/GenBank/DDBJ whole genome shotgun (WGS) entry which is preliminary data.</text>
</comment>
<evidence type="ECO:0000313" key="4">
    <source>
        <dbReference type="EMBL" id="CAL6106485.1"/>
    </source>
</evidence>
<evidence type="ECO:0000313" key="2">
    <source>
        <dbReference type="EMBL" id="CAI9918632.1"/>
    </source>
</evidence>
<accession>A0AA86NEP8</accession>
<dbReference type="EMBL" id="CAXDID020000611">
    <property type="protein sequence ID" value="CAL6106485.1"/>
    <property type="molecule type" value="Genomic_DNA"/>
</dbReference>